<comment type="caution">
    <text evidence="5">The sequence shown here is derived from an EMBL/GenBank/DDBJ whole genome shotgun (WGS) entry which is preliminary data.</text>
</comment>
<keyword evidence="1" id="KW-0805">Transcription regulation</keyword>
<dbReference type="GO" id="GO:0000976">
    <property type="term" value="F:transcription cis-regulatory region binding"/>
    <property type="evidence" value="ECO:0007669"/>
    <property type="project" value="TreeGrafter"/>
</dbReference>
<evidence type="ECO:0000256" key="1">
    <source>
        <dbReference type="ARBA" id="ARBA00023015"/>
    </source>
</evidence>
<dbReference type="RefSeq" id="WP_184494267.1">
    <property type="nucleotide sequence ID" value="NZ_JACIJO010000001.1"/>
</dbReference>
<keyword evidence="2" id="KW-0238">DNA-binding</keyword>
<dbReference type="Gene3D" id="1.10.260.40">
    <property type="entry name" value="lambda repressor-like DNA-binding domains"/>
    <property type="match status" value="1"/>
</dbReference>
<evidence type="ECO:0000313" key="5">
    <source>
        <dbReference type="EMBL" id="MBB6325759.1"/>
    </source>
</evidence>
<dbReference type="InterPro" id="IPR046335">
    <property type="entry name" value="LacI/GalR-like_sensor"/>
</dbReference>
<dbReference type="EMBL" id="JACIJO010000001">
    <property type="protein sequence ID" value="MBB6325759.1"/>
    <property type="molecule type" value="Genomic_DNA"/>
</dbReference>
<gene>
    <name evidence="5" type="ORF">FHS59_001374</name>
</gene>
<evidence type="ECO:0000256" key="2">
    <source>
        <dbReference type="ARBA" id="ARBA00023125"/>
    </source>
</evidence>
<proteinExistence type="predicted"/>
<dbReference type="Proteomes" id="UP000588604">
    <property type="component" value="Unassembled WGS sequence"/>
</dbReference>
<sequence>MKKKRTSITDIANTLQVTPSTVSRALNGGGKVSEKKRLEIISLAKKLGYRPNPIAKSLLENRTNTIGLIIPEFTHHFYSRMLSGIESVTSKAGYQLLICTSNEDQNQEIKSIHTLLDARVDGIIATISKMNDKFEHLQEVMDNDTPLVLVDRFSEEIETPYVISDDFKGAFSAVDHLCQIGCRKIMHIKGPDNLSTTFNRFMGYKEALRKHEIELDERLILEGSNPDLVEKIKSCLENNWVDGAFAYSDYLAFEIYKAASQLTIPIPGQLSVIGYADEPISTYINPTLSTVNQQPFEMGVTGAKYLLNKINDPEIALEIKNLETKLVIRESCRRLEG</sequence>
<evidence type="ECO:0000259" key="4">
    <source>
        <dbReference type="PROSITE" id="PS50932"/>
    </source>
</evidence>
<feature type="domain" description="HTH lacI-type" evidence="4">
    <location>
        <begin position="6"/>
        <end position="60"/>
    </location>
</feature>
<dbReference type="Pfam" id="PF00356">
    <property type="entry name" value="LacI"/>
    <property type="match status" value="1"/>
</dbReference>
<dbReference type="InterPro" id="IPR028082">
    <property type="entry name" value="Peripla_BP_I"/>
</dbReference>
<dbReference type="InterPro" id="IPR000843">
    <property type="entry name" value="HTH_LacI"/>
</dbReference>
<dbReference type="Gene3D" id="3.40.50.2300">
    <property type="match status" value="2"/>
</dbReference>
<name>A0A841MK84_9BACT</name>
<dbReference type="SUPFAM" id="SSF53822">
    <property type="entry name" value="Periplasmic binding protein-like I"/>
    <property type="match status" value="1"/>
</dbReference>
<keyword evidence="3" id="KW-0804">Transcription</keyword>
<dbReference type="PROSITE" id="PS50932">
    <property type="entry name" value="HTH_LACI_2"/>
    <property type="match status" value="1"/>
</dbReference>
<dbReference type="PANTHER" id="PTHR30146">
    <property type="entry name" value="LACI-RELATED TRANSCRIPTIONAL REPRESSOR"/>
    <property type="match status" value="1"/>
</dbReference>
<reference evidence="5 6" key="1">
    <citation type="submission" date="2020-08" db="EMBL/GenBank/DDBJ databases">
        <title>Genomic Encyclopedia of Type Strains, Phase IV (KMG-IV): sequencing the most valuable type-strain genomes for metagenomic binning, comparative biology and taxonomic classification.</title>
        <authorList>
            <person name="Goeker M."/>
        </authorList>
    </citation>
    <scope>NUCLEOTIDE SEQUENCE [LARGE SCALE GENOMIC DNA]</scope>
    <source>
        <strain evidence="5 6">DSM 102044</strain>
    </source>
</reference>
<keyword evidence="6" id="KW-1185">Reference proteome</keyword>
<dbReference type="CDD" id="cd01392">
    <property type="entry name" value="HTH_LacI"/>
    <property type="match status" value="1"/>
</dbReference>
<protein>
    <submittedName>
        <fullName evidence="5">LacI family transcriptional regulator</fullName>
    </submittedName>
</protein>
<dbReference type="PANTHER" id="PTHR30146:SF109">
    <property type="entry name" value="HTH-TYPE TRANSCRIPTIONAL REGULATOR GALS"/>
    <property type="match status" value="1"/>
</dbReference>
<evidence type="ECO:0000313" key="6">
    <source>
        <dbReference type="Proteomes" id="UP000588604"/>
    </source>
</evidence>
<dbReference type="InterPro" id="IPR010982">
    <property type="entry name" value="Lambda_DNA-bd_dom_sf"/>
</dbReference>
<evidence type="ECO:0000256" key="3">
    <source>
        <dbReference type="ARBA" id="ARBA00023163"/>
    </source>
</evidence>
<dbReference type="GO" id="GO:0003700">
    <property type="term" value="F:DNA-binding transcription factor activity"/>
    <property type="evidence" value="ECO:0007669"/>
    <property type="project" value="TreeGrafter"/>
</dbReference>
<dbReference type="Pfam" id="PF13377">
    <property type="entry name" value="Peripla_BP_3"/>
    <property type="match status" value="1"/>
</dbReference>
<dbReference type="SMART" id="SM00354">
    <property type="entry name" value="HTH_LACI"/>
    <property type="match status" value="1"/>
</dbReference>
<organism evidence="5 6">
    <name type="scientific">Algoriphagus iocasae</name>
    <dbReference type="NCBI Taxonomy" id="1836499"/>
    <lineage>
        <taxon>Bacteria</taxon>
        <taxon>Pseudomonadati</taxon>
        <taxon>Bacteroidota</taxon>
        <taxon>Cytophagia</taxon>
        <taxon>Cytophagales</taxon>
        <taxon>Cyclobacteriaceae</taxon>
        <taxon>Algoriphagus</taxon>
    </lineage>
</organism>
<dbReference type="AlphaFoldDB" id="A0A841MK84"/>
<accession>A0A841MK84</accession>
<dbReference type="SUPFAM" id="SSF47413">
    <property type="entry name" value="lambda repressor-like DNA-binding domains"/>
    <property type="match status" value="1"/>
</dbReference>
<dbReference type="CDD" id="cd06267">
    <property type="entry name" value="PBP1_LacI_sugar_binding-like"/>
    <property type="match status" value="1"/>
</dbReference>